<sequence>MTSSGSSGMGGGGRFVTRLPDVTSRRVTEEKLTVEIDPRSGAPTRVHAEKIRSYLDVLAKTHVSFVVNCWDDVPKVEKNLLWQDILQNWNIPNNERIRKKTLSHIALRWRDFKTRLTHLYVFASKQNDTPCAKYKMT</sequence>
<accession>A0A0L9V4A7</accession>
<gene>
    <name evidence="1" type="ORF">LR48_Vigan08g060400</name>
</gene>
<dbReference type="Gramene" id="KOM49777">
    <property type="protein sequence ID" value="KOM49777"/>
    <property type="gene ID" value="LR48_Vigan08g060400"/>
</dbReference>
<dbReference type="PANTHER" id="PTHR33018:SF34">
    <property type="entry name" value="OS02G0472350 PROTEIN"/>
    <property type="match status" value="1"/>
</dbReference>
<name>A0A0L9V4A7_PHAAN</name>
<reference evidence="2" key="1">
    <citation type="journal article" date="2015" name="Proc. Natl. Acad. Sci. U.S.A.">
        <title>Genome sequencing of adzuki bean (Vigna angularis) provides insight into high starch and low fat accumulation and domestication.</title>
        <authorList>
            <person name="Yang K."/>
            <person name="Tian Z."/>
            <person name="Chen C."/>
            <person name="Luo L."/>
            <person name="Zhao B."/>
            <person name="Wang Z."/>
            <person name="Yu L."/>
            <person name="Li Y."/>
            <person name="Sun Y."/>
            <person name="Li W."/>
            <person name="Chen Y."/>
            <person name="Li Y."/>
            <person name="Zhang Y."/>
            <person name="Ai D."/>
            <person name="Zhao J."/>
            <person name="Shang C."/>
            <person name="Ma Y."/>
            <person name="Wu B."/>
            <person name="Wang M."/>
            <person name="Gao L."/>
            <person name="Sun D."/>
            <person name="Zhang P."/>
            <person name="Guo F."/>
            <person name="Wang W."/>
            <person name="Li Y."/>
            <person name="Wang J."/>
            <person name="Varshney R.K."/>
            <person name="Wang J."/>
            <person name="Ling H.Q."/>
            <person name="Wan P."/>
        </authorList>
    </citation>
    <scope>NUCLEOTIDE SEQUENCE</scope>
    <source>
        <strain evidence="2">cv. Jingnong 6</strain>
    </source>
</reference>
<evidence type="ECO:0000313" key="2">
    <source>
        <dbReference type="Proteomes" id="UP000053144"/>
    </source>
</evidence>
<protein>
    <recommendedName>
        <fullName evidence="3">MADF domain-containing protein</fullName>
    </recommendedName>
</protein>
<dbReference type="PANTHER" id="PTHR33018">
    <property type="entry name" value="OS10G0338966 PROTEIN-RELATED"/>
    <property type="match status" value="1"/>
</dbReference>
<organism evidence="1 2">
    <name type="scientific">Phaseolus angularis</name>
    <name type="common">Azuki bean</name>
    <name type="synonym">Vigna angularis</name>
    <dbReference type="NCBI Taxonomy" id="3914"/>
    <lineage>
        <taxon>Eukaryota</taxon>
        <taxon>Viridiplantae</taxon>
        <taxon>Streptophyta</taxon>
        <taxon>Embryophyta</taxon>
        <taxon>Tracheophyta</taxon>
        <taxon>Spermatophyta</taxon>
        <taxon>Magnoliopsida</taxon>
        <taxon>eudicotyledons</taxon>
        <taxon>Gunneridae</taxon>
        <taxon>Pentapetalae</taxon>
        <taxon>rosids</taxon>
        <taxon>fabids</taxon>
        <taxon>Fabales</taxon>
        <taxon>Fabaceae</taxon>
        <taxon>Papilionoideae</taxon>
        <taxon>50 kb inversion clade</taxon>
        <taxon>NPAAA clade</taxon>
        <taxon>indigoferoid/millettioid clade</taxon>
        <taxon>Phaseoleae</taxon>
        <taxon>Vigna</taxon>
    </lineage>
</organism>
<evidence type="ECO:0000313" key="1">
    <source>
        <dbReference type="EMBL" id="KOM49777.1"/>
    </source>
</evidence>
<dbReference type="Proteomes" id="UP000053144">
    <property type="component" value="Chromosome 8"/>
</dbReference>
<proteinExistence type="predicted"/>
<dbReference type="OMA" id="WNIPNNE"/>
<evidence type="ECO:0008006" key="3">
    <source>
        <dbReference type="Google" id="ProtNLM"/>
    </source>
</evidence>
<dbReference type="EMBL" id="CM003378">
    <property type="protein sequence ID" value="KOM49777.1"/>
    <property type="molecule type" value="Genomic_DNA"/>
</dbReference>
<dbReference type="AlphaFoldDB" id="A0A0L9V4A7"/>